<dbReference type="SUPFAM" id="SSF63829">
    <property type="entry name" value="Calcium-dependent phosphotriesterase"/>
    <property type="match status" value="2"/>
</dbReference>
<dbReference type="Pfam" id="PF07494">
    <property type="entry name" value="Reg_prop"/>
    <property type="match status" value="3"/>
</dbReference>
<dbReference type="Pfam" id="PF02518">
    <property type="entry name" value="HATPase_c"/>
    <property type="match status" value="1"/>
</dbReference>
<dbReference type="PROSITE" id="PS00041">
    <property type="entry name" value="HTH_ARAC_FAMILY_1"/>
    <property type="match status" value="2"/>
</dbReference>
<dbReference type="Gene3D" id="1.10.10.60">
    <property type="entry name" value="Homeodomain-like"/>
    <property type="match status" value="1"/>
</dbReference>
<evidence type="ECO:0000313" key="14">
    <source>
        <dbReference type="Proteomes" id="UP000315363"/>
    </source>
</evidence>
<keyword evidence="8" id="KW-0472">Membrane</keyword>
<feature type="signal peptide" evidence="9">
    <location>
        <begin position="1"/>
        <end position="19"/>
    </location>
</feature>
<proteinExistence type="predicted"/>
<dbReference type="SMART" id="SM00342">
    <property type="entry name" value="HTH_ARAC"/>
    <property type="match status" value="1"/>
</dbReference>
<dbReference type="PANTHER" id="PTHR43547:SF2">
    <property type="entry name" value="HYBRID SIGNAL TRANSDUCTION HISTIDINE KINASE C"/>
    <property type="match status" value="1"/>
</dbReference>
<dbReference type="PROSITE" id="PS50109">
    <property type="entry name" value="HIS_KIN"/>
    <property type="match status" value="1"/>
</dbReference>
<evidence type="ECO:0000259" key="11">
    <source>
        <dbReference type="PROSITE" id="PS50109"/>
    </source>
</evidence>
<dbReference type="PANTHER" id="PTHR43547">
    <property type="entry name" value="TWO-COMPONENT HISTIDINE KINASE"/>
    <property type="match status" value="1"/>
</dbReference>
<dbReference type="SMART" id="SM00387">
    <property type="entry name" value="HATPase_c"/>
    <property type="match status" value="1"/>
</dbReference>
<sequence>MKYIPFYFFALLIHLSCLAQGNTNLQKLNIDGVPFNKKTNIVFEDHLGFLWLGTDSGLYRYDGHSLVENQYDVFDEHSIPNNSINSIVEDDLGNLWIGSESYLIHYNRKFNKFKGYYKNNTTIVLGKSSDGVIWANLRNTGIVKINPSDLVEEIEFQTEFNYKQEERIWADKKQINNFSEDIFGRTWFATPNGIILLGEENRLIETGFKKDTQVLINTKNNNFIAATNEGIFILGYEKDNYRLEILETYTHLTDDKENGQKLNALSLDKQTSILWVGTQAGLIKGIRKNNRYSFEKMNNTNNNRQLYDNRINALLNDRYNNLWIATNKGVDKYIGRTSIFNYTSIDDNLNNFFPKSLYKENGAEILLSINNKGLYRYNQKLKINQLLLPIGNYPIIARKDFEEKELLVGVGGHLLKSNNYNRKKKELEIDTIKSFSKDIVDIIPLNKNEIWVGLWGGGIDILNSEASISAFKLKIISNLMGKNVSVMHLDKKQNLWIGTRGDGLFKIDLINDEIEIFNPSIKGGLSSNAILCLLETGKGDLWIGTRGGGINFYNSKTQTIQSFSKKEGLLSTTVSSIETDNSGHLWLSTQGGISRFDVAEKKFVNFGMEDGLTESHFIFNSYAKDKDGTIYFGCPGGFYSVATENYEKTDLIPNTIITKFHILSNESAESPMDFSFTFESLGPSEKLELPYNSNNIAIEFSSLDLTAPNKNEYAYKLAGINDFWHQTKASNRNANYNDLPPGNYTFKVKSSNSDGVWNTTPTQLSFVIAPPYWRSNLAYFIYAVLLAICIYITYLLVQRWYTLKKNLVTETISREKDNEINRMKMVFFTDISHELRTPLSLILGTIEKVVKEKQFTLSPLTSQRIYNNTLRMHRLINQIMDIRKFDEGKLKLRISKNDIVRDIHTIKNAFNDFARIYEIKYDFICNKEEIRGWYDVDIMEKILFNLLSNAFKHTLKKGEISVTLEVANMNDNDFIGLHRKKGEYIKCSVRDNGIGIPKKDLPHIFDRYYQATKTYSNQIPGTGIGMELVQKLVERHHGKIIVESEEGVFTEFSFFLPIHKNAFDKKERIDTGKPLTRNFIHNSEFQIIDEVSSEFEAKSESEGKDKPKVLLVEDNDDLRFMVKEELKDDFNIIEASNGQEGYETILKEKPQLIICDILMPIEDGVSMLKRVKDNDTINTIPIFMLTAKNSEETKIKCLSLGAEDYIEKPFSLEFVKWKVKNALITRQELKEKYSKIITTEPQEIEVDSQDEKFIKKLVQIIEDSMDDNLLSVEYLASEVGMSRANLYRKVQTIMDDTPVNFIKQIRLKRAAQLLRKNQMYISEVAYMTGFSNQKYFSKCFSKEYGKSPTEYAKQFSKDVATNKKDLVP</sequence>
<dbReference type="InterPro" id="IPR018062">
    <property type="entry name" value="HTH_AraC-typ_CS"/>
</dbReference>
<evidence type="ECO:0000256" key="3">
    <source>
        <dbReference type="ARBA" id="ARBA00022553"/>
    </source>
</evidence>
<dbReference type="SUPFAM" id="SSF46689">
    <property type="entry name" value="Homeodomain-like"/>
    <property type="match status" value="1"/>
</dbReference>
<dbReference type="RefSeq" id="WP_142190784.1">
    <property type="nucleotide sequence ID" value="NZ_VHIF01000001.1"/>
</dbReference>
<dbReference type="Pfam" id="PF07495">
    <property type="entry name" value="Y_Y_Y"/>
    <property type="match status" value="1"/>
</dbReference>
<dbReference type="EC" id="2.7.13.3" evidence="2"/>
<dbReference type="PROSITE" id="PS01124">
    <property type="entry name" value="HTH_ARAC_FAMILY_2"/>
    <property type="match status" value="1"/>
</dbReference>
<gene>
    <name evidence="13" type="ORF">GQ41_4212</name>
</gene>
<keyword evidence="9" id="KW-0732">Signal</keyword>
<dbReference type="CDD" id="cd17574">
    <property type="entry name" value="REC_OmpR"/>
    <property type="match status" value="1"/>
</dbReference>
<dbReference type="Pfam" id="PF00072">
    <property type="entry name" value="Response_reg"/>
    <property type="match status" value="1"/>
</dbReference>
<keyword evidence="4" id="KW-0805">Transcription regulation</keyword>
<comment type="catalytic activity">
    <reaction evidence="1">
        <text>ATP + protein L-histidine = ADP + protein N-phospho-L-histidine.</text>
        <dbReference type="EC" id="2.7.13.3"/>
    </reaction>
</comment>
<dbReference type="InterPro" id="IPR013783">
    <property type="entry name" value="Ig-like_fold"/>
</dbReference>
<evidence type="ECO:0000259" key="12">
    <source>
        <dbReference type="PROSITE" id="PS50110"/>
    </source>
</evidence>
<dbReference type="Pfam" id="PF00512">
    <property type="entry name" value="HisKA"/>
    <property type="match status" value="1"/>
</dbReference>
<dbReference type="InterPro" id="IPR001789">
    <property type="entry name" value="Sig_transdc_resp-reg_receiver"/>
</dbReference>
<dbReference type="InterPro" id="IPR036890">
    <property type="entry name" value="HATPase_C_sf"/>
</dbReference>
<feature type="modified residue" description="4-aspartylphosphate" evidence="7">
    <location>
        <position position="1156"/>
    </location>
</feature>
<dbReference type="InterPro" id="IPR015943">
    <property type="entry name" value="WD40/YVTN_repeat-like_dom_sf"/>
</dbReference>
<dbReference type="InterPro" id="IPR004358">
    <property type="entry name" value="Sig_transdc_His_kin-like_C"/>
</dbReference>
<reference evidence="13 14" key="1">
    <citation type="submission" date="2019-06" db="EMBL/GenBank/DDBJ databases">
        <title>A large-scale integrated study on North Sea by COGITO (Coastal Microbe Genomic &amp; Taxonomic Observatory).</title>
        <authorList>
            <person name="Teeling H."/>
        </authorList>
    </citation>
    <scope>NUCLEOTIDE SEQUENCE [LARGE SCALE GENOMIC DNA]</scope>
    <source>
        <strain evidence="13 14">MAR_2009_79</strain>
    </source>
</reference>
<dbReference type="Gene3D" id="1.10.287.130">
    <property type="match status" value="1"/>
</dbReference>
<feature type="domain" description="HTH araC/xylS-type" evidence="10">
    <location>
        <begin position="1255"/>
        <end position="1354"/>
    </location>
</feature>
<protein>
    <recommendedName>
        <fullName evidence="2">histidine kinase</fullName>
        <ecNumber evidence="2">2.7.13.3</ecNumber>
    </recommendedName>
</protein>
<feature type="transmembrane region" description="Helical" evidence="8">
    <location>
        <begin position="777"/>
        <end position="797"/>
    </location>
</feature>
<dbReference type="Gene3D" id="2.130.10.10">
    <property type="entry name" value="YVTN repeat-like/Quinoprotein amine dehydrogenase"/>
    <property type="match status" value="3"/>
</dbReference>
<dbReference type="InterPro" id="IPR036097">
    <property type="entry name" value="HisK_dim/P_sf"/>
</dbReference>
<evidence type="ECO:0000256" key="5">
    <source>
        <dbReference type="ARBA" id="ARBA00023125"/>
    </source>
</evidence>
<feature type="domain" description="Response regulatory" evidence="12">
    <location>
        <begin position="1108"/>
        <end position="1223"/>
    </location>
</feature>
<keyword evidence="8" id="KW-0812">Transmembrane</keyword>
<dbReference type="Proteomes" id="UP000315363">
    <property type="component" value="Unassembled WGS sequence"/>
</dbReference>
<evidence type="ECO:0000256" key="1">
    <source>
        <dbReference type="ARBA" id="ARBA00000085"/>
    </source>
</evidence>
<evidence type="ECO:0000256" key="4">
    <source>
        <dbReference type="ARBA" id="ARBA00023015"/>
    </source>
</evidence>
<name>A0ABY3AKD3_9FLAO</name>
<dbReference type="EMBL" id="VHIF01000001">
    <property type="protein sequence ID" value="TQO39535.1"/>
    <property type="molecule type" value="Genomic_DNA"/>
</dbReference>
<dbReference type="SMART" id="SM00388">
    <property type="entry name" value="HisKA"/>
    <property type="match status" value="1"/>
</dbReference>
<evidence type="ECO:0000256" key="6">
    <source>
        <dbReference type="ARBA" id="ARBA00023163"/>
    </source>
</evidence>
<keyword evidence="6" id="KW-0804">Transcription</keyword>
<dbReference type="InterPro" id="IPR003594">
    <property type="entry name" value="HATPase_dom"/>
</dbReference>
<keyword evidence="8" id="KW-1133">Transmembrane helix</keyword>
<evidence type="ECO:0000256" key="2">
    <source>
        <dbReference type="ARBA" id="ARBA00012438"/>
    </source>
</evidence>
<dbReference type="CDD" id="cd00082">
    <property type="entry name" value="HisKA"/>
    <property type="match status" value="1"/>
</dbReference>
<evidence type="ECO:0000256" key="8">
    <source>
        <dbReference type="SAM" id="Phobius"/>
    </source>
</evidence>
<dbReference type="InterPro" id="IPR011006">
    <property type="entry name" value="CheY-like_superfamily"/>
</dbReference>
<comment type="caution">
    <text evidence="13">The sequence shown here is derived from an EMBL/GenBank/DDBJ whole genome shotgun (WGS) entry which is preliminary data.</text>
</comment>
<evidence type="ECO:0000259" key="10">
    <source>
        <dbReference type="PROSITE" id="PS01124"/>
    </source>
</evidence>
<keyword evidence="5" id="KW-0238">DNA-binding</keyword>
<dbReference type="Gene3D" id="2.60.40.10">
    <property type="entry name" value="Immunoglobulins"/>
    <property type="match status" value="1"/>
</dbReference>
<dbReference type="InterPro" id="IPR005467">
    <property type="entry name" value="His_kinase_dom"/>
</dbReference>
<dbReference type="SUPFAM" id="SSF55874">
    <property type="entry name" value="ATPase domain of HSP90 chaperone/DNA topoisomerase II/histidine kinase"/>
    <property type="match status" value="1"/>
</dbReference>
<dbReference type="InterPro" id="IPR011110">
    <property type="entry name" value="Reg_prop"/>
</dbReference>
<dbReference type="InterPro" id="IPR018060">
    <property type="entry name" value="HTH_AraC"/>
</dbReference>
<dbReference type="InterPro" id="IPR003661">
    <property type="entry name" value="HisK_dim/P_dom"/>
</dbReference>
<dbReference type="PROSITE" id="PS50110">
    <property type="entry name" value="RESPONSE_REGULATORY"/>
    <property type="match status" value="1"/>
</dbReference>
<dbReference type="Gene3D" id="3.30.565.10">
    <property type="entry name" value="Histidine kinase-like ATPase, C-terminal domain"/>
    <property type="match status" value="1"/>
</dbReference>
<dbReference type="InterPro" id="IPR011123">
    <property type="entry name" value="Y_Y_Y"/>
</dbReference>
<keyword evidence="3 7" id="KW-0597">Phosphoprotein</keyword>
<dbReference type="SMART" id="SM00448">
    <property type="entry name" value="REC"/>
    <property type="match status" value="1"/>
</dbReference>
<dbReference type="CDD" id="cd00075">
    <property type="entry name" value="HATPase"/>
    <property type="match status" value="1"/>
</dbReference>
<accession>A0ABY3AKD3</accession>
<dbReference type="Pfam" id="PF12833">
    <property type="entry name" value="HTH_18"/>
    <property type="match status" value="1"/>
</dbReference>
<dbReference type="PRINTS" id="PR00344">
    <property type="entry name" value="BCTRLSENSOR"/>
</dbReference>
<dbReference type="Gene3D" id="3.40.50.2300">
    <property type="match status" value="1"/>
</dbReference>
<dbReference type="SUPFAM" id="SSF47384">
    <property type="entry name" value="Homodimeric domain of signal transducing histidine kinase"/>
    <property type="match status" value="1"/>
</dbReference>
<organism evidence="13 14">
    <name type="scientific">Arenibacter algicola</name>
    <dbReference type="NCBI Taxonomy" id="616991"/>
    <lineage>
        <taxon>Bacteria</taxon>
        <taxon>Pseudomonadati</taxon>
        <taxon>Bacteroidota</taxon>
        <taxon>Flavobacteriia</taxon>
        <taxon>Flavobacteriales</taxon>
        <taxon>Flavobacteriaceae</taxon>
        <taxon>Arenibacter</taxon>
    </lineage>
</organism>
<feature type="domain" description="Histidine kinase" evidence="11">
    <location>
        <begin position="830"/>
        <end position="1060"/>
    </location>
</feature>
<evidence type="ECO:0000313" key="13">
    <source>
        <dbReference type="EMBL" id="TQO39535.1"/>
    </source>
</evidence>
<dbReference type="InterPro" id="IPR009057">
    <property type="entry name" value="Homeodomain-like_sf"/>
</dbReference>
<dbReference type="SUPFAM" id="SSF52172">
    <property type="entry name" value="CheY-like"/>
    <property type="match status" value="1"/>
</dbReference>
<feature type="chain" id="PRO_5047075394" description="histidine kinase" evidence="9">
    <location>
        <begin position="20"/>
        <end position="1368"/>
    </location>
</feature>
<evidence type="ECO:0000256" key="9">
    <source>
        <dbReference type="SAM" id="SignalP"/>
    </source>
</evidence>
<evidence type="ECO:0000256" key="7">
    <source>
        <dbReference type="PROSITE-ProRule" id="PRU00169"/>
    </source>
</evidence>
<keyword evidence="14" id="KW-1185">Reference proteome</keyword>